<keyword evidence="3" id="KW-1185">Reference proteome</keyword>
<protein>
    <recommendedName>
        <fullName evidence="4">No apical meristem-associated C-terminal domain-containing protein</fullName>
    </recommendedName>
</protein>
<accession>A0A0D3B3C7</accession>
<sequence>MTIVRRNTPRNPLRRNCPRNILRRYIVFPMNSGLGAEFDRKWRSHVKDGAKDKRKEPAPEVVPDDGDVRPPGVKASKAGKRRKHGNEADFDRLESLLAMKNMYSKQKILDRLLAKSEETLSSQEKKLKTNLIGEML</sequence>
<organism evidence="2 3">
    <name type="scientific">Brassica oleracea var. oleracea</name>
    <dbReference type="NCBI Taxonomy" id="109376"/>
    <lineage>
        <taxon>Eukaryota</taxon>
        <taxon>Viridiplantae</taxon>
        <taxon>Streptophyta</taxon>
        <taxon>Embryophyta</taxon>
        <taxon>Tracheophyta</taxon>
        <taxon>Spermatophyta</taxon>
        <taxon>Magnoliopsida</taxon>
        <taxon>eudicotyledons</taxon>
        <taxon>Gunneridae</taxon>
        <taxon>Pentapetalae</taxon>
        <taxon>rosids</taxon>
        <taxon>malvids</taxon>
        <taxon>Brassicales</taxon>
        <taxon>Brassicaceae</taxon>
        <taxon>Brassiceae</taxon>
        <taxon>Brassica</taxon>
    </lineage>
</organism>
<proteinExistence type="predicted"/>
<dbReference type="AlphaFoldDB" id="A0A0D3B3C7"/>
<evidence type="ECO:0000313" key="2">
    <source>
        <dbReference type="EnsemblPlants" id="Bo3g021560.1"/>
    </source>
</evidence>
<evidence type="ECO:0000313" key="3">
    <source>
        <dbReference type="Proteomes" id="UP000032141"/>
    </source>
</evidence>
<dbReference type="Gramene" id="Bo3g021560.1">
    <property type="protein sequence ID" value="Bo3g021560.1"/>
    <property type="gene ID" value="Bo3g021560"/>
</dbReference>
<evidence type="ECO:0008006" key="4">
    <source>
        <dbReference type="Google" id="ProtNLM"/>
    </source>
</evidence>
<dbReference type="HOGENOM" id="CLU_1878279_0_0_1"/>
<feature type="region of interest" description="Disordered" evidence="1">
    <location>
        <begin position="47"/>
        <end position="89"/>
    </location>
</feature>
<dbReference type="Proteomes" id="UP000032141">
    <property type="component" value="Chromosome C3"/>
</dbReference>
<reference evidence="2 3" key="1">
    <citation type="journal article" date="2014" name="Genome Biol.">
        <title>Transcriptome and methylome profiling reveals relics of genome dominance in the mesopolyploid Brassica oleracea.</title>
        <authorList>
            <person name="Parkin I.A."/>
            <person name="Koh C."/>
            <person name="Tang H."/>
            <person name="Robinson S.J."/>
            <person name="Kagale S."/>
            <person name="Clarke W.E."/>
            <person name="Town C.D."/>
            <person name="Nixon J."/>
            <person name="Krishnakumar V."/>
            <person name="Bidwell S.L."/>
            <person name="Denoeud F."/>
            <person name="Belcram H."/>
            <person name="Links M.G."/>
            <person name="Just J."/>
            <person name="Clarke C."/>
            <person name="Bender T."/>
            <person name="Huebert T."/>
            <person name="Mason A.S."/>
            <person name="Pires J.C."/>
            <person name="Barker G."/>
            <person name="Moore J."/>
            <person name="Walley P.G."/>
            <person name="Manoli S."/>
            <person name="Batley J."/>
            <person name="Edwards D."/>
            <person name="Nelson M.N."/>
            <person name="Wang X."/>
            <person name="Paterson A.H."/>
            <person name="King G."/>
            <person name="Bancroft I."/>
            <person name="Chalhoub B."/>
            <person name="Sharpe A.G."/>
        </authorList>
    </citation>
    <scope>NUCLEOTIDE SEQUENCE</scope>
    <source>
        <strain evidence="2 3">cv. TO1000</strain>
    </source>
</reference>
<dbReference type="STRING" id="109376.A0A0D3B3C7"/>
<reference evidence="2" key="2">
    <citation type="submission" date="2015-03" db="UniProtKB">
        <authorList>
            <consortium name="EnsemblPlants"/>
        </authorList>
    </citation>
    <scope>IDENTIFICATION</scope>
</reference>
<dbReference type="EnsemblPlants" id="Bo3g021560.1">
    <property type="protein sequence ID" value="Bo3g021560.1"/>
    <property type="gene ID" value="Bo3g021560"/>
</dbReference>
<evidence type="ECO:0000256" key="1">
    <source>
        <dbReference type="SAM" id="MobiDB-lite"/>
    </source>
</evidence>
<feature type="compositionally biased region" description="Basic and acidic residues" evidence="1">
    <location>
        <begin position="47"/>
        <end position="58"/>
    </location>
</feature>
<name>A0A0D3B3C7_BRAOL</name>